<feature type="chain" id="PRO_5043047318" description="Secreted protein" evidence="2">
    <location>
        <begin position="18"/>
        <end position="114"/>
    </location>
</feature>
<organism evidence="3 4">
    <name type="scientific">Amblyomma americanum</name>
    <name type="common">Lone star tick</name>
    <dbReference type="NCBI Taxonomy" id="6943"/>
    <lineage>
        <taxon>Eukaryota</taxon>
        <taxon>Metazoa</taxon>
        <taxon>Ecdysozoa</taxon>
        <taxon>Arthropoda</taxon>
        <taxon>Chelicerata</taxon>
        <taxon>Arachnida</taxon>
        <taxon>Acari</taxon>
        <taxon>Parasitiformes</taxon>
        <taxon>Ixodida</taxon>
        <taxon>Ixodoidea</taxon>
        <taxon>Ixodidae</taxon>
        <taxon>Amblyomminae</taxon>
        <taxon>Amblyomma</taxon>
    </lineage>
</organism>
<dbReference type="Proteomes" id="UP001321473">
    <property type="component" value="Unassembled WGS sequence"/>
</dbReference>
<keyword evidence="4" id="KW-1185">Reference proteome</keyword>
<name>A0AAQ4DR67_AMBAM</name>
<sequence>MCHVAACFCLAWMTSAAERALQGGVFQTSPERRISPGLHALAVNIGPRKRAHGETKPKPASSCEIPASRVDARPGNLSTQRPSHYCRLGGRRNQREDLGGTSYQVRVFYFHTPA</sequence>
<accession>A0AAQ4DR67</accession>
<dbReference type="EMBL" id="JARKHS020027892">
    <property type="protein sequence ID" value="KAK8764957.1"/>
    <property type="molecule type" value="Genomic_DNA"/>
</dbReference>
<evidence type="ECO:0008006" key="5">
    <source>
        <dbReference type="Google" id="ProtNLM"/>
    </source>
</evidence>
<reference evidence="3 4" key="1">
    <citation type="journal article" date="2023" name="Arcadia Sci">
        <title>De novo assembly of a long-read Amblyomma americanum tick genome.</title>
        <authorList>
            <person name="Chou S."/>
            <person name="Poskanzer K.E."/>
            <person name="Rollins M."/>
            <person name="Thuy-Boun P.S."/>
        </authorList>
    </citation>
    <scope>NUCLEOTIDE SEQUENCE [LARGE SCALE GENOMIC DNA]</scope>
    <source>
        <strain evidence="3">F_SG_1</strain>
        <tissue evidence="3">Salivary glands</tissue>
    </source>
</reference>
<proteinExistence type="predicted"/>
<evidence type="ECO:0000313" key="4">
    <source>
        <dbReference type="Proteomes" id="UP001321473"/>
    </source>
</evidence>
<gene>
    <name evidence="3" type="ORF">V5799_032433</name>
</gene>
<evidence type="ECO:0000313" key="3">
    <source>
        <dbReference type="EMBL" id="KAK8764957.1"/>
    </source>
</evidence>
<comment type="caution">
    <text evidence="3">The sequence shown here is derived from an EMBL/GenBank/DDBJ whole genome shotgun (WGS) entry which is preliminary data.</text>
</comment>
<keyword evidence="2" id="KW-0732">Signal</keyword>
<feature type="region of interest" description="Disordered" evidence="1">
    <location>
        <begin position="46"/>
        <end position="92"/>
    </location>
</feature>
<evidence type="ECO:0000256" key="2">
    <source>
        <dbReference type="SAM" id="SignalP"/>
    </source>
</evidence>
<evidence type="ECO:0000256" key="1">
    <source>
        <dbReference type="SAM" id="MobiDB-lite"/>
    </source>
</evidence>
<protein>
    <recommendedName>
        <fullName evidence="5">Secreted protein</fullName>
    </recommendedName>
</protein>
<dbReference type="AlphaFoldDB" id="A0AAQ4DR67"/>
<feature type="signal peptide" evidence="2">
    <location>
        <begin position="1"/>
        <end position="17"/>
    </location>
</feature>